<evidence type="ECO:0000256" key="4">
    <source>
        <dbReference type="ARBA" id="ARBA00022989"/>
    </source>
</evidence>
<proteinExistence type="predicted"/>
<feature type="transmembrane region" description="Helical" evidence="6">
    <location>
        <begin position="175"/>
        <end position="194"/>
    </location>
</feature>
<feature type="transmembrane region" description="Helical" evidence="6">
    <location>
        <begin position="215"/>
        <end position="241"/>
    </location>
</feature>
<evidence type="ECO:0000256" key="1">
    <source>
        <dbReference type="ARBA" id="ARBA00004651"/>
    </source>
</evidence>
<dbReference type="Proteomes" id="UP000367750">
    <property type="component" value="Unassembled WGS sequence"/>
</dbReference>
<keyword evidence="4 6" id="KW-1133">Transmembrane helix</keyword>
<gene>
    <name evidence="8" type="ORF">F4V43_16465</name>
</gene>
<evidence type="ECO:0000256" key="2">
    <source>
        <dbReference type="ARBA" id="ARBA00022475"/>
    </source>
</evidence>
<organism evidence="8 9">
    <name type="scientific">Paenibacillus spiritus</name>
    <dbReference type="NCBI Taxonomy" id="2496557"/>
    <lineage>
        <taxon>Bacteria</taxon>
        <taxon>Bacillati</taxon>
        <taxon>Bacillota</taxon>
        <taxon>Bacilli</taxon>
        <taxon>Bacillales</taxon>
        <taxon>Paenibacillaceae</taxon>
        <taxon>Paenibacillus</taxon>
    </lineage>
</organism>
<sequence length="368" mass="39897">MRVFELYMKRIIRRRMTLILILVLPIVFTYSVVAQYKQAQQVTLTLYAKDAAVGAYVTGMLEKQDVIVKQADSKEGAADSSSNLGVVLTQSASEVYSGKGAVTALKYAKEQSFNSSSLEVKINSVLSVMQTLARNAPDEGAFAASLKKAAEAKPAIEVHRSILGNPNAVVLTSSFNMIVFIIMFLTMTNTMLFLGDKVHTTTQRILLAAYSKLSYYIQTAAVFAVVGVVQFLIMIGLLTAVFRIELTLSPAQLLLLILAYGLLNVVAAGIGLLLVSRTTGNATGRLLISVVCLPMAMLGGTLWPSSIMPESMQRLARILPTNWITEVNAEMFSGFGRHAGEIALHIGSLGVLAALLFLLLMRVRTENI</sequence>
<dbReference type="PANTHER" id="PTHR30294">
    <property type="entry name" value="MEMBRANE COMPONENT OF ABC TRANSPORTER YHHJ-RELATED"/>
    <property type="match status" value="1"/>
</dbReference>
<evidence type="ECO:0000256" key="5">
    <source>
        <dbReference type="ARBA" id="ARBA00023136"/>
    </source>
</evidence>
<evidence type="ECO:0000259" key="7">
    <source>
        <dbReference type="Pfam" id="PF12698"/>
    </source>
</evidence>
<dbReference type="OrthoDB" id="266913at2"/>
<comment type="subcellular location">
    <subcellularLocation>
        <location evidence="1">Cell membrane</location>
        <topology evidence="1">Multi-pass membrane protein</topology>
    </subcellularLocation>
</comment>
<dbReference type="InterPro" id="IPR013525">
    <property type="entry name" value="ABC2_TM"/>
</dbReference>
<feature type="domain" description="ABC-2 type transporter transmembrane" evidence="7">
    <location>
        <begin position="16"/>
        <end position="360"/>
    </location>
</feature>
<dbReference type="EMBL" id="VYKK01000026">
    <property type="protein sequence ID" value="KAA8998820.1"/>
    <property type="molecule type" value="Genomic_DNA"/>
</dbReference>
<comment type="caution">
    <text evidence="8">The sequence shown here is derived from an EMBL/GenBank/DDBJ whole genome shotgun (WGS) entry which is preliminary data.</text>
</comment>
<evidence type="ECO:0000256" key="3">
    <source>
        <dbReference type="ARBA" id="ARBA00022692"/>
    </source>
</evidence>
<keyword evidence="2" id="KW-1003">Cell membrane</keyword>
<feature type="transmembrane region" description="Helical" evidence="6">
    <location>
        <begin position="342"/>
        <end position="361"/>
    </location>
</feature>
<evidence type="ECO:0000256" key="6">
    <source>
        <dbReference type="SAM" id="Phobius"/>
    </source>
</evidence>
<reference evidence="8 9" key="1">
    <citation type="submission" date="2019-09" db="EMBL/GenBank/DDBJ databases">
        <title>Bacillus ochoae sp. nov., Paenibacillus whitsoniae sp. nov., Paenibacillus spiritus sp. nov. Isolated from the Mars Exploration Rover during spacecraft assembly.</title>
        <authorList>
            <person name="Seuylemezian A."/>
            <person name="Vaishampayan P."/>
        </authorList>
    </citation>
    <scope>NUCLEOTIDE SEQUENCE [LARGE SCALE GENOMIC DNA]</scope>
    <source>
        <strain evidence="8 9">MER_111</strain>
    </source>
</reference>
<dbReference type="GO" id="GO:0140359">
    <property type="term" value="F:ABC-type transporter activity"/>
    <property type="evidence" value="ECO:0007669"/>
    <property type="project" value="InterPro"/>
</dbReference>
<feature type="transmembrane region" description="Helical" evidence="6">
    <location>
        <begin position="286"/>
        <end position="305"/>
    </location>
</feature>
<protein>
    <submittedName>
        <fullName evidence="8">ABC transporter permease</fullName>
    </submittedName>
</protein>
<dbReference type="RefSeq" id="WP_150459350.1">
    <property type="nucleotide sequence ID" value="NZ_VYKK01000026.1"/>
</dbReference>
<dbReference type="InterPro" id="IPR051449">
    <property type="entry name" value="ABC-2_transporter_component"/>
</dbReference>
<feature type="transmembrane region" description="Helical" evidence="6">
    <location>
        <begin position="253"/>
        <end position="274"/>
    </location>
</feature>
<dbReference type="GO" id="GO:0005886">
    <property type="term" value="C:plasma membrane"/>
    <property type="evidence" value="ECO:0007669"/>
    <property type="project" value="UniProtKB-SubCell"/>
</dbReference>
<dbReference type="Pfam" id="PF12698">
    <property type="entry name" value="ABC2_membrane_3"/>
    <property type="match status" value="1"/>
</dbReference>
<keyword evidence="5 6" id="KW-0472">Membrane</keyword>
<name>A0A5J5FYI5_9BACL</name>
<dbReference type="PANTHER" id="PTHR30294:SF38">
    <property type="entry name" value="TRANSPORT PERMEASE PROTEIN"/>
    <property type="match status" value="1"/>
</dbReference>
<keyword evidence="3 6" id="KW-0812">Transmembrane</keyword>
<accession>A0A5J5FYI5</accession>
<keyword evidence="9" id="KW-1185">Reference proteome</keyword>
<evidence type="ECO:0000313" key="9">
    <source>
        <dbReference type="Proteomes" id="UP000367750"/>
    </source>
</evidence>
<dbReference type="AlphaFoldDB" id="A0A5J5FYI5"/>
<evidence type="ECO:0000313" key="8">
    <source>
        <dbReference type="EMBL" id="KAA8998820.1"/>
    </source>
</evidence>